<organism evidence="2 3">
    <name type="scientific">Peptoclostridium litorale DSM 5388</name>
    <dbReference type="NCBI Taxonomy" id="1121324"/>
    <lineage>
        <taxon>Bacteria</taxon>
        <taxon>Bacillati</taxon>
        <taxon>Bacillota</taxon>
        <taxon>Clostridia</taxon>
        <taxon>Peptostreptococcales</taxon>
        <taxon>Peptoclostridiaceae</taxon>
        <taxon>Peptoclostridium</taxon>
    </lineage>
</organism>
<dbReference type="RefSeq" id="WP_143182363.1">
    <property type="nucleotide sequence ID" value="NZ_FSRH01000001.1"/>
</dbReference>
<reference evidence="2 3" key="1">
    <citation type="submission" date="2014-03" db="EMBL/GenBank/DDBJ databases">
        <title>Genome sequence of Clostridium litorale W6, DSM 5388.</title>
        <authorList>
            <person name="Poehlein A."/>
            <person name="Jagirdar A."/>
            <person name="Khonsari B."/>
            <person name="Chibani C.M."/>
            <person name="Gutierrez Gutierrez D.A."/>
            <person name="Davydova E."/>
            <person name="Alghaithi H.S."/>
            <person name="Nair K.P."/>
            <person name="Dhamotharan K."/>
            <person name="Chandran L."/>
            <person name="G W."/>
            <person name="Daniel R."/>
        </authorList>
    </citation>
    <scope>NUCLEOTIDE SEQUENCE [LARGE SCALE GENOMIC DNA]</scope>
    <source>
        <strain evidence="2 3">W6</strain>
    </source>
</reference>
<dbReference type="STRING" id="1121324.CLIT_2c01670"/>
<accession>A0A069RHU1</accession>
<dbReference type="GO" id="GO:0005886">
    <property type="term" value="C:plasma membrane"/>
    <property type="evidence" value="ECO:0007669"/>
    <property type="project" value="TreeGrafter"/>
</dbReference>
<feature type="transmembrane region" description="Helical" evidence="1">
    <location>
        <begin position="98"/>
        <end position="120"/>
    </location>
</feature>
<dbReference type="OrthoDB" id="1654616at2"/>
<sequence length="145" mass="15439">MRRETAIMLAVFCGICIGMQPVVNSMLGQVTNPRLAAFHSLATSAFIMFMVVLFSGDIRFYSNTFNARPVYLIGGFLGIVIVLSSIYIVPAIGPAKMAGIFVAVQLATSAIIGHFGLLGVGKNPMNLTKAAGITLMMVGVRLLLK</sequence>
<feature type="transmembrane region" description="Helical" evidence="1">
    <location>
        <begin position="35"/>
        <end position="58"/>
    </location>
</feature>
<feature type="transmembrane region" description="Helical" evidence="1">
    <location>
        <begin position="70"/>
        <end position="92"/>
    </location>
</feature>
<keyword evidence="1" id="KW-0812">Transmembrane</keyword>
<evidence type="ECO:0008006" key="4">
    <source>
        <dbReference type="Google" id="ProtNLM"/>
    </source>
</evidence>
<dbReference type="PANTHER" id="PTHR34821">
    <property type="entry name" value="INNER MEMBRANE PROTEIN YDCZ"/>
    <property type="match status" value="1"/>
</dbReference>
<dbReference type="Pfam" id="PF04657">
    <property type="entry name" value="DMT_YdcZ"/>
    <property type="match status" value="1"/>
</dbReference>
<dbReference type="eggNOG" id="COG3238">
    <property type="taxonomic scope" value="Bacteria"/>
</dbReference>
<protein>
    <recommendedName>
        <fullName evidence="4">DMT family transporter</fullName>
    </recommendedName>
</protein>
<dbReference type="Proteomes" id="UP000027946">
    <property type="component" value="Unassembled WGS sequence"/>
</dbReference>
<keyword evidence="3" id="KW-1185">Reference proteome</keyword>
<evidence type="ECO:0000256" key="1">
    <source>
        <dbReference type="SAM" id="Phobius"/>
    </source>
</evidence>
<dbReference type="InterPro" id="IPR006750">
    <property type="entry name" value="YdcZ"/>
</dbReference>
<dbReference type="AlphaFoldDB" id="A0A069RHU1"/>
<gene>
    <name evidence="2" type="ORF">CLIT_2c01670</name>
</gene>
<evidence type="ECO:0000313" key="3">
    <source>
        <dbReference type="Proteomes" id="UP000027946"/>
    </source>
</evidence>
<dbReference type="PANTHER" id="PTHR34821:SF2">
    <property type="entry name" value="INNER MEMBRANE PROTEIN YDCZ"/>
    <property type="match status" value="1"/>
</dbReference>
<keyword evidence="1" id="KW-0472">Membrane</keyword>
<evidence type="ECO:0000313" key="2">
    <source>
        <dbReference type="EMBL" id="KDR96561.1"/>
    </source>
</evidence>
<proteinExistence type="predicted"/>
<keyword evidence="1" id="KW-1133">Transmembrane helix</keyword>
<dbReference type="EMBL" id="JJMM01000002">
    <property type="protein sequence ID" value="KDR96561.1"/>
    <property type="molecule type" value="Genomic_DNA"/>
</dbReference>
<name>A0A069RHU1_PEPLI</name>
<comment type="caution">
    <text evidence="2">The sequence shown here is derived from an EMBL/GenBank/DDBJ whole genome shotgun (WGS) entry which is preliminary data.</text>
</comment>